<dbReference type="Pfam" id="PF01614">
    <property type="entry name" value="IclR_C"/>
    <property type="match status" value="1"/>
</dbReference>
<feature type="domain" description="IclR-ED" evidence="5">
    <location>
        <begin position="75"/>
        <end position="254"/>
    </location>
</feature>
<evidence type="ECO:0000313" key="7">
    <source>
        <dbReference type="Proteomes" id="UP000569914"/>
    </source>
</evidence>
<evidence type="ECO:0000313" key="6">
    <source>
        <dbReference type="EMBL" id="NYE71207.1"/>
    </source>
</evidence>
<dbReference type="SMART" id="SM00346">
    <property type="entry name" value="HTH_ICLR"/>
    <property type="match status" value="1"/>
</dbReference>
<dbReference type="PANTHER" id="PTHR30136">
    <property type="entry name" value="HELIX-TURN-HELIX TRANSCRIPTIONAL REGULATOR, ICLR FAMILY"/>
    <property type="match status" value="1"/>
</dbReference>
<comment type="caution">
    <text evidence="6">The sequence shown here is derived from an EMBL/GenBank/DDBJ whole genome shotgun (WGS) entry which is preliminary data.</text>
</comment>
<gene>
    <name evidence="6" type="ORF">BKA15_002536</name>
</gene>
<reference evidence="6 7" key="1">
    <citation type="submission" date="2020-07" db="EMBL/GenBank/DDBJ databases">
        <title>Sequencing the genomes of 1000 actinobacteria strains.</title>
        <authorList>
            <person name="Klenk H.-P."/>
        </authorList>
    </citation>
    <scope>NUCLEOTIDE SEQUENCE [LARGE SCALE GENOMIC DNA]</scope>
    <source>
        <strain evidence="6 7">DSM 22083</strain>
    </source>
</reference>
<evidence type="ECO:0000256" key="3">
    <source>
        <dbReference type="ARBA" id="ARBA00023163"/>
    </source>
</evidence>
<dbReference type="PANTHER" id="PTHR30136:SF24">
    <property type="entry name" value="HTH-TYPE TRANSCRIPTIONAL REPRESSOR ALLR"/>
    <property type="match status" value="1"/>
</dbReference>
<dbReference type="EMBL" id="JACCBU010000001">
    <property type="protein sequence ID" value="NYE71207.1"/>
    <property type="molecule type" value="Genomic_DNA"/>
</dbReference>
<evidence type="ECO:0000259" key="4">
    <source>
        <dbReference type="PROSITE" id="PS51077"/>
    </source>
</evidence>
<dbReference type="InterPro" id="IPR014757">
    <property type="entry name" value="Tscrpt_reg_IclR_C"/>
</dbReference>
<evidence type="ECO:0000259" key="5">
    <source>
        <dbReference type="PROSITE" id="PS51078"/>
    </source>
</evidence>
<keyword evidence="7" id="KW-1185">Reference proteome</keyword>
<protein>
    <submittedName>
        <fullName evidence="6">DNA-binding IclR family transcriptional regulator</fullName>
    </submittedName>
</protein>
<accession>A0A7Y9LB00</accession>
<name>A0A7Y9LB00_9ACTN</name>
<dbReference type="InterPro" id="IPR036390">
    <property type="entry name" value="WH_DNA-bd_sf"/>
</dbReference>
<evidence type="ECO:0000256" key="1">
    <source>
        <dbReference type="ARBA" id="ARBA00023015"/>
    </source>
</evidence>
<proteinExistence type="predicted"/>
<sequence>MLRPADQSGDPSAQSSLLRGLALLDLFSEHDAELSISEMARRSGVPKSTTHRLVGDLERWGALERGPRGMRLGVRLFELGHLVPDHARLRELTIPYAHTLNEITRLTCNVAVPKGSEIIYIEKISPPAHRVNHYRPGGRAPMHATGLGKAILAFSSPALVEAVLAGPLEARTGKTITRPDQLRRELARIRESRIAYDVEESRPGLFCVAAPVFHRRRTVVGAISVTGATELAQARQFAPVVRSTAMAISRALDAGGGRHRAAS</sequence>
<dbReference type="GO" id="GO:0003700">
    <property type="term" value="F:DNA-binding transcription factor activity"/>
    <property type="evidence" value="ECO:0007669"/>
    <property type="project" value="TreeGrafter"/>
</dbReference>
<dbReference type="PROSITE" id="PS51078">
    <property type="entry name" value="ICLR_ED"/>
    <property type="match status" value="1"/>
</dbReference>
<dbReference type="InterPro" id="IPR005471">
    <property type="entry name" value="Tscrpt_reg_IclR_N"/>
</dbReference>
<dbReference type="InterPro" id="IPR050707">
    <property type="entry name" value="HTH_MetabolicPath_Reg"/>
</dbReference>
<dbReference type="Proteomes" id="UP000569914">
    <property type="component" value="Unassembled WGS sequence"/>
</dbReference>
<keyword evidence="1" id="KW-0805">Transcription regulation</keyword>
<dbReference type="GO" id="GO:0045892">
    <property type="term" value="P:negative regulation of DNA-templated transcription"/>
    <property type="evidence" value="ECO:0007669"/>
    <property type="project" value="TreeGrafter"/>
</dbReference>
<organism evidence="6 7">
    <name type="scientific">Microlunatus parietis</name>
    <dbReference type="NCBI Taxonomy" id="682979"/>
    <lineage>
        <taxon>Bacteria</taxon>
        <taxon>Bacillati</taxon>
        <taxon>Actinomycetota</taxon>
        <taxon>Actinomycetes</taxon>
        <taxon>Propionibacteriales</taxon>
        <taxon>Propionibacteriaceae</taxon>
        <taxon>Microlunatus</taxon>
    </lineage>
</organism>
<dbReference type="SUPFAM" id="SSF55781">
    <property type="entry name" value="GAF domain-like"/>
    <property type="match status" value="1"/>
</dbReference>
<dbReference type="Gene3D" id="1.10.10.10">
    <property type="entry name" value="Winged helix-like DNA-binding domain superfamily/Winged helix DNA-binding domain"/>
    <property type="match status" value="1"/>
</dbReference>
<dbReference type="Pfam" id="PF09339">
    <property type="entry name" value="HTH_IclR"/>
    <property type="match status" value="1"/>
</dbReference>
<feature type="domain" description="HTH iclR-type" evidence="4">
    <location>
        <begin position="14"/>
        <end position="74"/>
    </location>
</feature>
<dbReference type="SUPFAM" id="SSF46785">
    <property type="entry name" value="Winged helix' DNA-binding domain"/>
    <property type="match status" value="1"/>
</dbReference>
<dbReference type="GO" id="GO:0003677">
    <property type="term" value="F:DNA binding"/>
    <property type="evidence" value="ECO:0007669"/>
    <property type="project" value="UniProtKB-KW"/>
</dbReference>
<keyword evidence="3" id="KW-0804">Transcription</keyword>
<dbReference type="PROSITE" id="PS51077">
    <property type="entry name" value="HTH_ICLR"/>
    <property type="match status" value="1"/>
</dbReference>
<dbReference type="Gene3D" id="3.30.450.40">
    <property type="match status" value="1"/>
</dbReference>
<dbReference type="RefSeq" id="WP_179751206.1">
    <property type="nucleotide sequence ID" value="NZ_JACCBU010000001.1"/>
</dbReference>
<dbReference type="InterPro" id="IPR036388">
    <property type="entry name" value="WH-like_DNA-bd_sf"/>
</dbReference>
<keyword evidence="2 6" id="KW-0238">DNA-binding</keyword>
<evidence type="ECO:0000256" key="2">
    <source>
        <dbReference type="ARBA" id="ARBA00023125"/>
    </source>
</evidence>
<dbReference type="InterPro" id="IPR029016">
    <property type="entry name" value="GAF-like_dom_sf"/>
</dbReference>
<dbReference type="AlphaFoldDB" id="A0A7Y9LB00"/>